<evidence type="ECO:0000313" key="2">
    <source>
        <dbReference type="Proteomes" id="UP000317171"/>
    </source>
</evidence>
<name>A0A517RAV8_9PLAN</name>
<protein>
    <submittedName>
        <fullName evidence="1">Uncharacterized protein</fullName>
    </submittedName>
</protein>
<organism evidence="1 2">
    <name type="scientific">Gimesia alba</name>
    <dbReference type="NCBI Taxonomy" id="2527973"/>
    <lineage>
        <taxon>Bacteria</taxon>
        <taxon>Pseudomonadati</taxon>
        <taxon>Planctomycetota</taxon>
        <taxon>Planctomycetia</taxon>
        <taxon>Planctomycetales</taxon>
        <taxon>Planctomycetaceae</taxon>
        <taxon>Gimesia</taxon>
    </lineage>
</organism>
<dbReference type="EMBL" id="CP036269">
    <property type="protein sequence ID" value="QDT40933.1"/>
    <property type="molecule type" value="Genomic_DNA"/>
</dbReference>
<dbReference type="KEGG" id="gaz:Pan241w_09920"/>
<gene>
    <name evidence="1" type="ORF">Pan241w_09920</name>
</gene>
<keyword evidence="2" id="KW-1185">Reference proteome</keyword>
<dbReference type="AlphaFoldDB" id="A0A517RAV8"/>
<proteinExistence type="predicted"/>
<reference evidence="1 2" key="1">
    <citation type="submission" date="2019-02" db="EMBL/GenBank/DDBJ databases">
        <title>Deep-cultivation of Planctomycetes and their phenomic and genomic characterization uncovers novel biology.</title>
        <authorList>
            <person name="Wiegand S."/>
            <person name="Jogler M."/>
            <person name="Boedeker C."/>
            <person name="Pinto D."/>
            <person name="Vollmers J."/>
            <person name="Rivas-Marin E."/>
            <person name="Kohn T."/>
            <person name="Peeters S.H."/>
            <person name="Heuer A."/>
            <person name="Rast P."/>
            <person name="Oberbeckmann S."/>
            <person name="Bunk B."/>
            <person name="Jeske O."/>
            <person name="Meyerdierks A."/>
            <person name="Storesund J.E."/>
            <person name="Kallscheuer N."/>
            <person name="Luecker S."/>
            <person name="Lage O.M."/>
            <person name="Pohl T."/>
            <person name="Merkel B.J."/>
            <person name="Hornburger P."/>
            <person name="Mueller R.-W."/>
            <person name="Bruemmer F."/>
            <person name="Labrenz M."/>
            <person name="Spormann A.M."/>
            <person name="Op den Camp H."/>
            <person name="Overmann J."/>
            <person name="Amann R."/>
            <person name="Jetten M.S.M."/>
            <person name="Mascher T."/>
            <person name="Medema M.H."/>
            <person name="Devos D.P."/>
            <person name="Kaster A.-K."/>
            <person name="Ovreas L."/>
            <person name="Rohde M."/>
            <person name="Galperin M.Y."/>
            <person name="Jogler C."/>
        </authorList>
    </citation>
    <scope>NUCLEOTIDE SEQUENCE [LARGE SCALE GENOMIC DNA]</scope>
    <source>
        <strain evidence="1 2">Pan241w</strain>
    </source>
</reference>
<evidence type="ECO:0000313" key="1">
    <source>
        <dbReference type="EMBL" id="QDT40933.1"/>
    </source>
</evidence>
<sequence>MLFVGAGLCACPPGEIRCCILLVKAPVVTFESHHKNNVDSAGDHIGSPLPGFDKLINMNFLPGREGVKRERQKLPFEGAMIC</sequence>
<dbReference type="Proteomes" id="UP000317171">
    <property type="component" value="Chromosome"/>
</dbReference>
<accession>A0A517RAV8</accession>